<reference evidence="2 3" key="1">
    <citation type="submission" date="2015-11" db="EMBL/GenBank/DDBJ databases">
        <title>Genomic analysis of 38 Legionella species identifies large and diverse effector repertoires.</title>
        <authorList>
            <person name="Burstein D."/>
            <person name="Amaro F."/>
            <person name="Zusman T."/>
            <person name="Lifshitz Z."/>
            <person name="Cohen O."/>
            <person name="Gilbert J.A."/>
            <person name="Pupko T."/>
            <person name="Shuman H.A."/>
            <person name="Segal G."/>
        </authorList>
    </citation>
    <scope>NUCLEOTIDE SEQUENCE [LARGE SCALE GENOMIC DNA]</scope>
    <source>
        <strain evidence="2 3">SE-32A-C8</strain>
    </source>
</reference>
<keyword evidence="3" id="KW-1185">Reference proteome</keyword>
<organism evidence="2 3">
    <name type="scientific">Legionella erythra</name>
    <dbReference type="NCBI Taxonomy" id="448"/>
    <lineage>
        <taxon>Bacteria</taxon>
        <taxon>Pseudomonadati</taxon>
        <taxon>Pseudomonadota</taxon>
        <taxon>Gammaproteobacteria</taxon>
        <taxon>Legionellales</taxon>
        <taxon>Legionellaceae</taxon>
        <taxon>Legionella</taxon>
    </lineage>
</organism>
<proteinExistence type="predicted"/>
<name>A0A0W0TGV3_LEGER</name>
<dbReference type="AlphaFoldDB" id="A0A0W0TGV3"/>
<evidence type="ECO:0000256" key="1">
    <source>
        <dbReference type="SAM" id="MobiDB-lite"/>
    </source>
</evidence>
<dbReference type="Proteomes" id="UP000054773">
    <property type="component" value="Unassembled WGS sequence"/>
</dbReference>
<dbReference type="EMBL" id="LNYA01000034">
    <property type="protein sequence ID" value="KTC94453.1"/>
    <property type="molecule type" value="Genomic_DNA"/>
</dbReference>
<gene>
    <name evidence="2" type="ORF">Lery_2620</name>
</gene>
<evidence type="ECO:0000313" key="2">
    <source>
        <dbReference type="EMBL" id="KTC94453.1"/>
    </source>
</evidence>
<feature type="compositionally biased region" description="Polar residues" evidence="1">
    <location>
        <begin position="50"/>
        <end position="64"/>
    </location>
</feature>
<sequence>MLLIECPSNWESPEVMCRFELLRTDTKCLNGTEGRSRTDTMSPSPDFESGASTNSATPAHRSSL</sequence>
<feature type="region of interest" description="Disordered" evidence="1">
    <location>
        <begin position="29"/>
        <end position="64"/>
    </location>
</feature>
<comment type="caution">
    <text evidence="2">The sequence shown here is derived from an EMBL/GenBank/DDBJ whole genome shotgun (WGS) entry which is preliminary data.</text>
</comment>
<protein>
    <submittedName>
        <fullName evidence="2">Uncharacterized protein</fullName>
    </submittedName>
</protein>
<evidence type="ECO:0000313" key="3">
    <source>
        <dbReference type="Proteomes" id="UP000054773"/>
    </source>
</evidence>
<dbReference type="STRING" id="448.Lery_2620"/>
<accession>A0A0W0TGV3</accession>